<evidence type="ECO:0000313" key="8">
    <source>
        <dbReference type="EMBL" id="KAF6168104.1"/>
    </source>
</evidence>
<keyword evidence="4" id="KW-0862">Zinc</keyword>
<comment type="caution">
    <text evidence="8">The sequence shown here is derived from an EMBL/GenBank/DDBJ whole genome shotgun (WGS) entry which is preliminary data.</text>
</comment>
<dbReference type="GO" id="GO:0008270">
    <property type="term" value="F:zinc ion binding"/>
    <property type="evidence" value="ECO:0007669"/>
    <property type="project" value="UniProtKB-KW"/>
</dbReference>
<feature type="transmembrane region" description="Helical" evidence="6">
    <location>
        <begin position="17"/>
        <end position="39"/>
    </location>
</feature>
<evidence type="ECO:0000256" key="5">
    <source>
        <dbReference type="ARBA" id="ARBA00023136"/>
    </source>
</evidence>
<feature type="domain" description="RING-type" evidence="7">
    <location>
        <begin position="105"/>
        <end position="143"/>
    </location>
</feature>
<evidence type="ECO:0000256" key="3">
    <source>
        <dbReference type="ARBA" id="ARBA00022771"/>
    </source>
</evidence>
<name>A0A7J7NM92_9MAGN</name>
<comment type="subcellular location">
    <subcellularLocation>
        <location evidence="1">Membrane</location>
    </subcellularLocation>
</comment>
<evidence type="ECO:0000313" key="9">
    <source>
        <dbReference type="Proteomes" id="UP000541444"/>
    </source>
</evidence>
<dbReference type="InterPro" id="IPR001841">
    <property type="entry name" value="Znf_RING"/>
</dbReference>
<evidence type="ECO:0000256" key="2">
    <source>
        <dbReference type="ARBA" id="ARBA00022723"/>
    </source>
</evidence>
<keyword evidence="5 6" id="KW-0472">Membrane</keyword>
<dbReference type="EMBL" id="JACGCM010000704">
    <property type="protein sequence ID" value="KAF6168104.1"/>
    <property type="molecule type" value="Genomic_DNA"/>
</dbReference>
<feature type="transmembrane region" description="Helical" evidence="6">
    <location>
        <begin position="51"/>
        <end position="71"/>
    </location>
</feature>
<dbReference type="OrthoDB" id="8062037at2759"/>
<keyword evidence="6" id="KW-1133">Transmembrane helix</keyword>
<dbReference type="AlphaFoldDB" id="A0A7J7NM92"/>
<evidence type="ECO:0000256" key="4">
    <source>
        <dbReference type="ARBA" id="ARBA00022833"/>
    </source>
</evidence>
<protein>
    <recommendedName>
        <fullName evidence="7">RING-type domain-containing protein</fullName>
    </recommendedName>
</protein>
<dbReference type="Pfam" id="PF13639">
    <property type="entry name" value="zf-RING_2"/>
    <property type="match status" value="1"/>
</dbReference>
<gene>
    <name evidence="8" type="ORF">GIB67_011489</name>
</gene>
<sequence length="146" mass="15518">MGDYGVGFMFSVLKKSVFAGLTCMFSLGGAVVGTISGAITGQTTETGFCRGAGIGAVAGAIVAIELLESLIDGNSLSQIAMLGSLVNGKIFREWVSPAMLKAYQWQDFEEGQSAKRLPSCRHFFHEVCVDGWLVIQGTCPVCRQDV</sequence>
<evidence type="ECO:0000256" key="1">
    <source>
        <dbReference type="ARBA" id="ARBA00004370"/>
    </source>
</evidence>
<proteinExistence type="predicted"/>
<dbReference type="Gene3D" id="3.30.40.10">
    <property type="entry name" value="Zinc/RING finger domain, C3HC4 (zinc finger)"/>
    <property type="match status" value="1"/>
</dbReference>
<keyword evidence="2" id="KW-0479">Metal-binding</keyword>
<evidence type="ECO:0000256" key="6">
    <source>
        <dbReference type="SAM" id="Phobius"/>
    </source>
</evidence>
<accession>A0A7J7NM92</accession>
<dbReference type="PANTHER" id="PTHR46151:SF12">
    <property type="entry name" value="RING_U-BOX SUPERFAMILY PROTEIN"/>
    <property type="match status" value="1"/>
</dbReference>
<dbReference type="PANTHER" id="PTHR46151">
    <property type="entry name" value="NEP1-INTERACTING PROTEIN-LIKE 2"/>
    <property type="match status" value="1"/>
</dbReference>
<keyword evidence="6" id="KW-0812">Transmembrane</keyword>
<dbReference type="InterPro" id="IPR013083">
    <property type="entry name" value="Znf_RING/FYVE/PHD"/>
</dbReference>
<dbReference type="Proteomes" id="UP000541444">
    <property type="component" value="Unassembled WGS sequence"/>
</dbReference>
<reference evidence="8 9" key="1">
    <citation type="journal article" date="2020" name="IScience">
        <title>Genome Sequencing of the Endangered Kingdonia uniflora (Circaeasteraceae, Ranunculales) Reveals Potential Mechanisms of Evolutionary Specialization.</title>
        <authorList>
            <person name="Sun Y."/>
            <person name="Deng T."/>
            <person name="Zhang A."/>
            <person name="Moore M.J."/>
            <person name="Landis J.B."/>
            <person name="Lin N."/>
            <person name="Zhang H."/>
            <person name="Zhang X."/>
            <person name="Huang J."/>
            <person name="Zhang X."/>
            <person name="Sun H."/>
            <person name="Wang H."/>
        </authorList>
    </citation>
    <scope>NUCLEOTIDE SEQUENCE [LARGE SCALE GENOMIC DNA]</scope>
    <source>
        <strain evidence="8">TB1705</strain>
        <tissue evidence="8">Leaf</tissue>
    </source>
</reference>
<dbReference type="GO" id="GO:0016020">
    <property type="term" value="C:membrane"/>
    <property type="evidence" value="ECO:0007669"/>
    <property type="project" value="UniProtKB-SubCell"/>
</dbReference>
<evidence type="ECO:0000259" key="7">
    <source>
        <dbReference type="Pfam" id="PF13639"/>
    </source>
</evidence>
<keyword evidence="9" id="KW-1185">Reference proteome</keyword>
<keyword evidence="3" id="KW-0863">Zinc-finger</keyword>
<dbReference type="SUPFAM" id="SSF57850">
    <property type="entry name" value="RING/U-box"/>
    <property type="match status" value="1"/>
</dbReference>
<organism evidence="8 9">
    <name type="scientific">Kingdonia uniflora</name>
    <dbReference type="NCBI Taxonomy" id="39325"/>
    <lineage>
        <taxon>Eukaryota</taxon>
        <taxon>Viridiplantae</taxon>
        <taxon>Streptophyta</taxon>
        <taxon>Embryophyta</taxon>
        <taxon>Tracheophyta</taxon>
        <taxon>Spermatophyta</taxon>
        <taxon>Magnoliopsida</taxon>
        <taxon>Ranunculales</taxon>
        <taxon>Circaeasteraceae</taxon>
        <taxon>Kingdonia</taxon>
    </lineage>
</organism>